<dbReference type="NCBIfam" id="TIGR01764">
    <property type="entry name" value="excise"/>
    <property type="match status" value="1"/>
</dbReference>
<dbReference type="GO" id="GO:0003677">
    <property type="term" value="F:DNA binding"/>
    <property type="evidence" value="ECO:0007669"/>
    <property type="project" value="InterPro"/>
</dbReference>
<dbReference type="Proteomes" id="UP000178636">
    <property type="component" value="Unassembled WGS sequence"/>
</dbReference>
<evidence type="ECO:0000259" key="1">
    <source>
        <dbReference type="Pfam" id="PF12728"/>
    </source>
</evidence>
<gene>
    <name evidence="2" type="ORF">A3C93_05575</name>
</gene>
<evidence type="ECO:0000313" key="2">
    <source>
        <dbReference type="EMBL" id="OGZ10757.1"/>
    </source>
</evidence>
<dbReference type="InterPro" id="IPR010093">
    <property type="entry name" value="SinI_DNA-bd"/>
</dbReference>
<proteinExistence type="predicted"/>
<dbReference type="Pfam" id="PF12728">
    <property type="entry name" value="HTH_17"/>
    <property type="match status" value="1"/>
</dbReference>
<comment type="caution">
    <text evidence="2">The sequence shown here is derived from an EMBL/GenBank/DDBJ whole genome shotgun (WGS) entry which is preliminary data.</text>
</comment>
<reference evidence="2 3" key="1">
    <citation type="journal article" date="2016" name="Nat. Commun.">
        <title>Thousands of microbial genomes shed light on interconnected biogeochemical processes in an aquifer system.</title>
        <authorList>
            <person name="Anantharaman K."/>
            <person name="Brown C.T."/>
            <person name="Hug L.A."/>
            <person name="Sharon I."/>
            <person name="Castelle C.J."/>
            <person name="Probst A.J."/>
            <person name="Thomas B.C."/>
            <person name="Singh A."/>
            <person name="Wilkins M.J."/>
            <person name="Karaoz U."/>
            <person name="Brodie E.L."/>
            <person name="Williams K.H."/>
            <person name="Hubbard S.S."/>
            <person name="Banfield J.F."/>
        </authorList>
    </citation>
    <scope>NUCLEOTIDE SEQUENCE [LARGE SCALE GENOMIC DNA]</scope>
</reference>
<accession>A0A1G2DAU8</accession>
<dbReference type="InterPro" id="IPR009061">
    <property type="entry name" value="DNA-bd_dom_put_sf"/>
</dbReference>
<dbReference type="STRING" id="1798664.A3C93_05575"/>
<dbReference type="EMBL" id="MHLO01000046">
    <property type="protein sequence ID" value="OGZ10757.1"/>
    <property type="molecule type" value="Genomic_DNA"/>
</dbReference>
<organism evidence="2 3">
    <name type="scientific">Candidatus Lloydbacteria bacterium RIFCSPHIGHO2_02_FULL_54_17</name>
    <dbReference type="NCBI Taxonomy" id="1798664"/>
    <lineage>
        <taxon>Bacteria</taxon>
        <taxon>Candidatus Lloydiibacteriota</taxon>
    </lineage>
</organism>
<dbReference type="SUPFAM" id="SSF46955">
    <property type="entry name" value="Putative DNA-binding domain"/>
    <property type="match status" value="1"/>
</dbReference>
<dbReference type="InterPro" id="IPR041657">
    <property type="entry name" value="HTH_17"/>
</dbReference>
<evidence type="ECO:0000313" key="3">
    <source>
        <dbReference type="Proteomes" id="UP000178636"/>
    </source>
</evidence>
<protein>
    <recommendedName>
        <fullName evidence="1">Helix-turn-helix domain-containing protein</fullName>
    </recommendedName>
</protein>
<sequence>MLRTKQEKFLSLEDARKILGVSERSMYRYIHEGRLKAYKIGYWKIKEQDLQQFIKRSSYKPKR</sequence>
<dbReference type="AlphaFoldDB" id="A0A1G2DAU8"/>
<name>A0A1G2DAU8_9BACT</name>
<feature type="domain" description="Helix-turn-helix" evidence="1">
    <location>
        <begin position="9"/>
        <end position="56"/>
    </location>
</feature>